<sequence>MMSLCYYFKVVSRSVPSVIKEQLQRKKDTFSFEIVDSENGFGVFGFVNYFPFNDVETYPKESQILAQWCGTPEPDSDDEDDDSNVNNGLDPSEQSIHPIFSCWWQGTLDALPFLPELIPERSSYPNNNCGIFQMDGSFI</sequence>
<dbReference type="AlphaFoldDB" id="A0A0J8B1N7"/>
<feature type="region of interest" description="Disordered" evidence="1">
    <location>
        <begin position="68"/>
        <end position="92"/>
    </location>
</feature>
<dbReference type="Pfam" id="PF22899">
    <property type="entry name" value="SMCHD1_S5"/>
    <property type="match status" value="1"/>
</dbReference>
<proteinExistence type="predicted"/>
<gene>
    <name evidence="3" type="ORF">BVRB_027910</name>
</gene>
<evidence type="ECO:0000259" key="2">
    <source>
        <dbReference type="Pfam" id="PF22899"/>
    </source>
</evidence>
<dbReference type="EMBL" id="KQ098914">
    <property type="protein sequence ID" value="KMS93792.1"/>
    <property type="molecule type" value="Genomic_DNA"/>
</dbReference>
<dbReference type="InterPro" id="IPR055109">
    <property type="entry name" value="SMCHD1_S5"/>
</dbReference>
<evidence type="ECO:0000313" key="3">
    <source>
        <dbReference type="EMBL" id="KMS93792.1"/>
    </source>
</evidence>
<protein>
    <recommendedName>
        <fullName evidence="2">SMCHD1 ribosomal S5 domain-containing protein</fullName>
    </recommendedName>
</protein>
<evidence type="ECO:0000256" key="1">
    <source>
        <dbReference type="SAM" id="MobiDB-lite"/>
    </source>
</evidence>
<evidence type="ECO:0000313" key="4">
    <source>
        <dbReference type="Proteomes" id="UP000035740"/>
    </source>
</evidence>
<dbReference type="Proteomes" id="UP000035740">
    <property type="component" value="Unassembled WGS sequence"/>
</dbReference>
<feature type="domain" description="SMCHD1 ribosomal S5" evidence="2">
    <location>
        <begin position="23"/>
        <end position="108"/>
    </location>
</feature>
<dbReference type="Gramene" id="KMS93792">
    <property type="protein sequence ID" value="KMS93792"/>
    <property type="gene ID" value="BVRB_027910"/>
</dbReference>
<name>A0A0J8B1N7_BETVV</name>
<accession>A0A0J8B1N7</accession>
<keyword evidence="4" id="KW-1185">Reference proteome</keyword>
<reference evidence="3 4" key="1">
    <citation type="journal article" date="2014" name="Nature">
        <title>The genome of the recently domesticated crop plant sugar beet (Beta vulgaris).</title>
        <authorList>
            <person name="Dohm J.C."/>
            <person name="Minoche A.E."/>
            <person name="Holtgrawe D."/>
            <person name="Capella-Gutierrez S."/>
            <person name="Zakrzewski F."/>
            <person name="Tafer H."/>
            <person name="Rupp O."/>
            <person name="Sorensen T.R."/>
            <person name="Stracke R."/>
            <person name="Reinhardt R."/>
            <person name="Goesmann A."/>
            <person name="Kraft T."/>
            <person name="Schulz B."/>
            <person name="Stadler P.F."/>
            <person name="Schmidt T."/>
            <person name="Gabaldon T."/>
            <person name="Lehrach H."/>
            <person name="Weisshaar B."/>
            <person name="Himmelbauer H."/>
        </authorList>
    </citation>
    <scope>NUCLEOTIDE SEQUENCE [LARGE SCALE GENOMIC DNA]</scope>
    <source>
        <tissue evidence="3">Taproot</tissue>
    </source>
</reference>
<feature type="compositionally biased region" description="Acidic residues" evidence="1">
    <location>
        <begin position="74"/>
        <end position="83"/>
    </location>
</feature>
<organism evidence="3 4">
    <name type="scientific">Beta vulgaris subsp. vulgaris</name>
    <name type="common">Beet</name>
    <dbReference type="NCBI Taxonomy" id="3555"/>
    <lineage>
        <taxon>Eukaryota</taxon>
        <taxon>Viridiplantae</taxon>
        <taxon>Streptophyta</taxon>
        <taxon>Embryophyta</taxon>
        <taxon>Tracheophyta</taxon>
        <taxon>Spermatophyta</taxon>
        <taxon>Magnoliopsida</taxon>
        <taxon>eudicotyledons</taxon>
        <taxon>Gunneridae</taxon>
        <taxon>Pentapetalae</taxon>
        <taxon>Caryophyllales</taxon>
        <taxon>Chenopodiaceae</taxon>
        <taxon>Betoideae</taxon>
        <taxon>Beta</taxon>
    </lineage>
</organism>